<reference evidence="1 2" key="1">
    <citation type="journal article" date="2020" name="Mol. Biol. Evol.">
        <title>Distinct Expression and Methylation Patterns for Genes with Different Fates following a Single Whole-Genome Duplication in Flowering Plants.</title>
        <authorList>
            <person name="Shi T."/>
            <person name="Rahmani R.S."/>
            <person name="Gugger P.F."/>
            <person name="Wang M."/>
            <person name="Li H."/>
            <person name="Zhang Y."/>
            <person name="Li Z."/>
            <person name="Wang Q."/>
            <person name="Van de Peer Y."/>
            <person name="Marchal K."/>
            <person name="Chen J."/>
        </authorList>
    </citation>
    <scope>NUCLEOTIDE SEQUENCE [LARGE SCALE GENOMIC DNA]</scope>
    <source>
        <tissue evidence="1">Leaf</tissue>
    </source>
</reference>
<keyword evidence="2" id="KW-1185">Reference proteome</keyword>
<dbReference type="EMBL" id="DUZY01000005">
    <property type="protein sequence ID" value="DAD39460.1"/>
    <property type="molecule type" value="Genomic_DNA"/>
</dbReference>
<dbReference type="AlphaFoldDB" id="A0A822Z493"/>
<dbReference type="Proteomes" id="UP000607653">
    <property type="component" value="Unassembled WGS sequence"/>
</dbReference>
<evidence type="ECO:0000313" key="1">
    <source>
        <dbReference type="EMBL" id="DAD39460.1"/>
    </source>
</evidence>
<proteinExistence type="predicted"/>
<sequence>MEEVAMELQNLKRLRKQPWVQPIEEESVSLLSEPSECYHVGDTSEQSSLQRDITLSMNFPR</sequence>
<name>A0A822Z493_NELNU</name>
<comment type="caution">
    <text evidence="1">The sequence shown here is derived from an EMBL/GenBank/DDBJ whole genome shotgun (WGS) entry which is preliminary data.</text>
</comment>
<evidence type="ECO:0000313" key="2">
    <source>
        <dbReference type="Proteomes" id="UP000607653"/>
    </source>
</evidence>
<organism evidence="1 2">
    <name type="scientific">Nelumbo nucifera</name>
    <name type="common">Sacred lotus</name>
    <dbReference type="NCBI Taxonomy" id="4432"/>
    <lineage>
        <taxon>Eukaryota</taxon>
        <taxon>Viridiplantae</taxon>
        <taxon>Streptophyta</taxon>
        <taxon>Embryophyta</taxon>
        <taxon>Tracheophyta</taxon>
        <taxon>Spermatophyta</taxon>
        <taxon>Magnoliopsida</taxon>
        <taxon>Proteales</taxon>
        <taxon>Nelumbonaceae</taxon>
        <taxon>Nelumbo</taxon>
    </lineage>
</organism>
<accession>A0A822Z493</accession>
<gene>
    <name evidence="1" type="ORF">HUJ06_013783</name>
</gene>
<protein>
    <submittedName>
        <fullName evidence="1">Uncharacterized protein</fullName>
    </submittedName>
</protein>